<evidence type="ECO:0000313" key="3">
    <source>
        <dbReference type="EMBL" id="GAM13192.1"/>
    </source>
</evidence>
<dbReference type="InterPro" id="IPR052163">
    <property type="entry name" value="DGC-Regulatory_Protein"/>
</dbReference>
<dbReference type="PROSITE" id="PS50887">
    <property type="entry name" value="GGDEF"/>
    <property type="match status" value="1"/>
</dbReference>
<protein>
    <submittedName>
        <fullName evidence="3">Sensory box/GGDEF family protein</fullName>
    </submittedName>
</protein>
<dbReference type="RefSeq" id="WP_041965059.1">
    <property type="nucleotide sequence ID" value="NZ_BASE01000028.1"/>
</dbReference>
<evidence type="ECO:0000259" key="2">
    <source>
        <dbReference type="PROSITE" id="PS50887"/>
    </source>
</evidence>
<dbReference type="OrthoDB" id="9759607at2"/>
<reference evidence="3 4" key="1">
    <citation type="submission" date="2013-06" db="EMBL/GenBank/DDBJ databases">
        <title>Whole genome shotgun sequence of Bacillus selenatarsenatis SF-1.</title>
        <authorList>
            <person name="Kuroda M."/>
            <person name="Sei K."/>
            <person name="Yamashita M."/>
            <person name="Ike M."/>
        </authorList>
    </citation>
    <scope>NUCLEOTIDE SEQUENCE [LARGE SCALE GENOMIC DNA]</scope>
    <source>
        <strain evidence="3 4">SF-1</strain>
    </source>
</reference>
<keyword evidence="1" id="KW-0472">Membrane</keyword>
<dbReference type="Gene3D" id="3.30.70.270">
    <property type="match status" value="1"/>
</dbReference>
<dbReference type="SUPFAM" id="SSF55073">
    <property type="entry name" value="Nucleotide cyclase"/>
    <property type="match status" value="1"/>
</dbReference>
<dbReference type="EMBL" id="BASE01000028">
    <property type="protein sequence ID" value="GAM13192.1"/>
    <property type="molecule type" value="Genomic_DNA"/>
</dbReference>
<dbReference type="Pfam" id="PF00990">
    <property type="entry name" value="GGDEF"/>
    <property type="match status" value="1"/>
</dbReference>
<proteinExistence type="predicted"/>
<dbReference type="InterPro" id="IPR043128">
    <property type="entry name" value="Rev_trsase/Diguanyl_cyclase"/>
</dbReference>
<evidence type="ECO:0000256" key="1">
    <source>
        <dbReference type="SAM" id="Phobius"/>
    </source>
</evidence>
<dbReference type="InterPro" id="IPR000160">
    <property type="entry name" value="GGDEF_dom"/>
</dbReference>
<evidence type="ECO:0000313" key="4">
    <source>
        <dbReference type="Proteomes" id="UP000031014"/>
    </source>
</evidence>
<organism evidence="3 4">
    <name type="scientific">Mesobacillus selenatarsenatis (strain DSM 18680 / JCM 14380 / FERM P-15431 / SF-1)</name>
    <dbReference type="NCBI Taxonomy" id="1321606"/>
    <lineage>
        <taxon>Bacteria</taxon>
        <taxon>Bacillati</taxon>
        <taxon>Bacillota</taxon>
        <taxon>Bacilli</taxon>
        <taxon>Bacillales</taxon>
        <taxon>Bacillaceae</taxon>
        <taxon>Mesobacillus</taxon>
    </lineage>
</organism>
<dbReference type="PANTHER" id="PTHR46663:SF2">
    <property type="entry name" value="GGDEF DOMAIN-CONTAINING PROTEIN"/>
    <property type="match status" value="1"/>
</dbReference>
<comment type="caution">
    <text evidence="3">The sequence shown here is derived from an EMBL/GenBank/DDBJ whole genome shotgun (WGS) entry which is preliminary data.</text>
</comment>
<dbReference type="Gene3D" id="3.30.450.20">
    <property type="entry name" value="PAS domain"/>
    <property type="match status" value="1"/>
</dbReference>
<accession>A0A0A8X2D1</accession>
<gene>
    <name evidence="3" type="ORF">SAMD00020551_1330</name>
</gene>
<dbReference type="PANTHER" id="PTHR46663">
    <property type="entry name" value="DIGUANYLATE CYCLASE DGCT-RELATED"/>
    <property type="match status" value="1"/>
</dbReference>
<feature type="domain" description="GGDEF" evidence="2">
    <location>
        <begin position="403"/>
        <end position="538"/>
    </location>
</feature>
<sequence>MKINLRAYMALFFGVIIIALTMLLSITISKHSSETIKREIGNSLSSTAYHMADKLDSFMWSRIGEVEVLSQIEDIKSHEDLQSAQLLLDQLKSSIPVFSWIGLTDSAGTVVAASDKILVGSDISQRPVYQEGKKGTFIGDVHNAVLLANLLPNPTGEPMQFVDISKALTDENGNFTGVLAAHLSWEWSRQVQDEIVEPLKDELSGAEVFVVSGLDSTVLLGPDGMTGNFLDVDSVHKARKGANSWLVEEWPDGKNYLTGFAVGDGHDDYSGLGWTVIVRIPEENAFAPVEQLKSFIIKLGTITAVVFAIIGWFLAGFITNPLQRISRAAHSLRIGKESTIPLIKGIKDLELLSSSLRDLVDTLVRTESNLGKMENLAHHDILTGLGNRVALDQFLKHAKTSGNSLSFLYLDLDGFKIINDTYGHQTGDLLLKEVARRLNENTRKEDPIFRLGGDEFLVVVSSPTESKKHVLSAIANKLITNINNPYEIAGSKLHVGCSVGGAVWPDHDIDPFTVISYADEALYASKRAGKNKFSFHTNKHQKQMPGA</sequence>
<dbReference type="CDD" id="cd01949">
    <property type="entry name" value="GGDEF"/>
    <property type="match status" value="1"/>
</dbReference>
<keyword evidence="1" id="KW-1133">Transmembrane helix</keyword>
<keyword evidence="4" id="KW-1185">Reference proteome</keyword>
<dbReference type="NCBIfam" id="TIGR00254">
    <property type="entry name" value="GGDEF"/>
    <property type="match status" value="1"/>
</dbReference>
<dbReference type="InterPro" id="IPR029787">
    <property type="entry name" value="Nucleotide_cyclase"/>
</dbReference>
<dbReference type="CDD" id="cd12914">
    <property type="entry name" value="PDC1_DGC_like"/>
    <property type="match status" value="1"/>
</dbReference>
<dbReference type="AlphaFoldDB" id="A0A0A8X2D1"/>
<feature type="transmembrane region" description="Helical" evidence="1">
    <location>
        <begin position="295"/>
        <end position="318"/>
    </location>
</feature>
<dbReference type="Proteomes" id="UP000031014">
    <property type="component" value="Unassembled WGS sequence"/>
</dbReference>
<feature type="transmembrane region" description="Helical" evidence="1">
    <location>
        <begin position="7"/>
        <end position="28"/>
    </location>
</feature>
<dbReference type="Gene3D" id="6.10.340.10">
    <property type="match status" value="1"/>
</dbReference>
<dbReference type="STRING" id="1321606.SAMD00020551_1330"/>
<name>A0A0A8X2D1_MESS1</name>
<keyword evidence="1" id="KW-0812">Transmembrane</keyword>
<dbReference type="SMART" id="SM00267">
    <property type="entry name" value="GGDEF"/>
    <property type="match status" value="1"/>
</dbReference>